<protein>
    <submittedName>
        <fullName evidence="5">NUDIX domain-containing protein</fullName>
    </submittedName>
</protein>
<reference evidence="5 6" key="1">
    <citation type="submission" date="2021-04" db="EMBL/GenBank/DDBJ databases">
        <title>Ruania sp. nov., isolated from sandy soil of mangrove forest.</title>
        <authorList>
            <person name="Ge X."/>
            <person name="Huang R."/>
            <person name="Liu W."/>
        </authorList>
    </citation>
    <scope>NUCLEOTIDE SEQUENCE [LARGE SCALE GENOMIC DNA]</scope>
    <source>
        <strain evidence="5 6">N2-46</strain>
    </source>
</reference>
<organism evidence="5 6">
    <name type="scientific">Occultella gossypii</name>
    <dbReference type="NCBI Taxonomy" id="2800820"/>
    <lineage>
        <taxon>Bacteria</taxon>
        <taxon>Bacillati</taxon>
        <taxon>Actinomycetota</taxon>
        <taxon>Actinomycetes</taxon>
        <taxon>Micrococcales</taxon>
        <taxon>Ruaniaceae</taxon>
        <taxon>Occultella</taxon>
    </lineage>
</organism>
<feature type="domain" description="Nudix hydrolase" evidence="4">
    <location>
        <begin position="1"/>
        <end position="129"/>
    </location>
</feature>
<dbReference type="EMBL" id="JAGSHT010000013">
    <property type="protein sequence ID" value="MBZ2197381.1"/>
    <property type="molecule type" value="Genomic_DNA"/>
</dbReference>
<dbReference type="InterPro" id="IPR020476">
    <property type="entry name" value="Nudix_hydrolase"/>
</dbReference>
<sequence length="136" mass="14858">MGIYGIWSNPQGRVVLIRKARGPYVGLLDLPGGSPEPGESPEETLRRELVEECGVRVAAVRSWHAFDLRVSRDSAGRPIDFRHKGQIAVLDVADKHFAVHDVEDVAAVEEHDLAGLSAAECSAPLWEARALIDLLL</sequence>
<keyword evidence="6" id="KW-1185">Reference proteome</keyword>
<comment type="similarity">
    <text evidence="1 3">Belongs to the Nudix hydrolase family.</text>
</comment>
<dbReference type="PRINTS" id="PR00502">
    <property type="entry name" value="NUDIXFAMILY"/>
</dbReference>
<evidence type="ECO:0000256" key="3">
    <source>
        <dbReference type="RuleBase" id="RU003476"/>
    </source>
</evidence>
<dbReference type="PROSITE" id="PS00893">
    <property type="entry name" value="NUDIX_BOX"/>
    <property type="match status" value="1"/>
</dbReference>
<dbReference type="Proteomes" id="UP000826651">
    <property type="component" value="Unassembled WGS sequence"/>
</dbReference>
<accession>A0ABS7SDN7</accession>
<evidence type="ECO:0000313" key="5">
    <source>
        <dbReference type="EMBL" id="MBZ2197381.1"/>
    </source>
</evidence>
<dbReference type="InterPro" id="IPR020084">
    <property type="entry name" value="NUDIX_hydrolase_CS"/>
</dbReference>
<name>A0ABS7SDN7_9MICO</name>
<dbReference type="Gene3D" id="3.90.79.10">
    <property type="entry name" value="Nucleoside Triphosphate Pyrophosphohydrolase"/>
    <property type="match status" value="1"/>
</dbReference>
<evidence type="ECO:0000313" key="6">
    <source>
        <dbReference type="Proteomes" id="UP000826651"/>
    </source>
</evidence>
<comment type="caution">
    <text evidence="5">The sequence shown here is derived from an EMBL/GenBank/DDBJ whole genome shotgun (WGS) entry which is preliminary data.</text>
</comment>
<dbReference type="PANTHER" id="PTHR43736:SF1">
    <property type="entry name" value="DIHYDRONEOPTERIN TRIPHOSPHATE DIPHOSPHATASE"/>
    <property type="match status" value="1"/>
</dbReference>
<dbReference type="PROSITE" id="PS51462">
    <property type="entry name" value="NUDIX"/>
    <property type="match status" value="1"/>
</dbReference>
<evidence type="ECO:0000259" key="4">
    <source>
        <dbReference type="PROSITE" id="PS51462"/>
    </source>
</evidence>
<dbReference type="SUPFAM" id="SSF55811">
    <property type="entry name" value="Nudix"/>
    <property type="match status" value="1"/>
</dbReference>
<proteinExistence type="inferred from homology"/>
<gene>
    <name evidence="5" type="ORF">KCQ71_14560</name>
</gene>
<dbReference type="Pfam" id="PF00293">
    <property type="entry name" value="NUDIX"/>
    <property type="match status" value="1"/>
</dbReference>
<dbReference type="InterPro" id="IPR015797">
    <property type="entry name" value="NUDIX_hydrolase-like_dom_sf"/>
</dbReference>
<evidence type="ECO:0000256" key="1">
    <source>
        <dbReference type="ARBA" id="ARBA00005582"/>
    </source>
</evidence>
<keyword evidence="2 3" id="KW-0378">Hydrolase</keyword>
<dbReference type="PANTHER" id="PTHR43736">
    <property type="entry name" value="ADP-RIBOSE PYROPHOSPHATASE"/>
    <property type="match status" value="1"/>
</dbReference>
<evidence type="ECO:0000256" key="2">
    <source>
        <dbReference type="ARBA" id="ARBA00022801"/>
    </source>
</evidence>
<dbReference type="InterPro" id="IPR000086">
    <property type="entry name" value="NUDIX_hydrolase_dom"/>
</dbReference>